<accession>A0A438FI23</accession>
<name>A0A438FI23_VITVI</name>
<comment type="caution">
    <text evidence="1">The sequence shown here is derived from an EMBL/GenBank/DDBJ whole genome shotgun (WGS) entry which is preliminary data.</text>
</comment>
<protein>
    <submittedName>
        <fullName evidence="1">Uncharacterized protein</fullName>
    </submittedName>
</protein>
<evidence type="ECO:0000313" key="1">
    <source>
        <dbReference type="EMBL" id="RVW59612.1"/>
    </source>
</evidence>
<organism evidence="1 2">
    <name type="scientific">Vitis vinifera</name>
    <name type="common">Grape</name>
    <dbReference type="NCBI Taxonomy" id="29760"/>
    <lineage>
        <taxon>Eukaryota</taxon>
        <taxon>Viridiplantae</taxon>
        <taxon>Streptophyta</taxon>
        <taxon>Embryophyta</taxon>
        <taxon>Tracheophyta</taxon>
        <taxon>Spermatophyta</taxon>
        <taxon>Magnoliopsida</taxon>
        <taxon>eudicotyledons</taxon>
        <taxon>Gunneridae</taxon>
        <taxon>Pentapetalae</taxon>
        <taxon>rosids</taxon>
        <taxon>Vitales</taxon>
        <taxon>Vitaceae</taxon>
        <taxon>Viteae</taxon>
        <taxon>Vitis</taxon>
    </lineage>
</organism>
<dbReference type="AlphaFoldDB" id="A0A438FI23"/>
<sequence length="161" mass="18271">MDCTITDSAMHAATHVDCAITGMHRTETQCCSLPTPVTVQALESPTSHRNSLHQCPTVAYITSYEEPHTVLPRAAAFLHLKNATDPTVSEVNGHSQWPLHPHPPDCCPSLNHRHLQKWVYRRQTRFDNVVYRLGSDFIPLMRSFWCSISAGKTPDRGFHWR</sequence>
<reference evidence="1 2" key="1">
    <citation type="journal article" date="2018" name="PLoS Genet.">
        <title>Population sequencing reveals clonal diversity and ancestral inbreeding in the grapevine cultivar Chardonnay.</title>
        <authorList>
            <person name="Roach M.J."/>
            <person name="Johnson D.L."/>
            <person name="Bohlmann J."/>
            <person name="van Vuuren H.J."/>
            <person name="Jones S.J."/>
            <person name="Pretorius I.S."/>
            <person name="Schmidt S.A."/>
            <person name="Borneman A.R."/>
        </authorList>
    </citation>
    <scope>NUCLEOTIDE SEQUENCE [LARGE SCALE GENOMIC DNA]</scope>
    <source>
        <strain evidence="2">cv. Chardonnay</strain>
        <tissue evidence="1">Leaf</tissue>
    </source>
</reference>
<gene>
    <name evidence="1" type="ORF">CK203_100698</name>
</gene>
<proteinExistence type="predicted"/>
<dbReference type="EMBL" id="QGNW01000884">
    <property type="protein sequence ID" value="RVW59612.1"/>
    <property type="molecule type" value="Genomic_DNA"/>
</dbReference>
<evidence type="ECO:0000313" key="2">
    <source>
        <dbReference type="Proteomes" id="UP000288805"/>
    </source>
</evidence>
<dbReference type="Proteomes" id="UP000288805">
    <property type="component" value="Unassembled WGS sequence"/>
</dbReference>